<organism evidence="5 6">
    <name type="scientific">Scomber scombrus</name>
    <name type="common">Atlantic mackerel</name>
    <name type="synonym">Scomber vernalis</name>
    <dbReference type="NCBI Taxonomy" id="13677"/>
    <lineage>
        <taxon>Eukaryota</taxon>
        <taxon>Metazoa</taxon>
        <taxon>Chordata</taxon>
        <taxon>Craniata</taxon>
        <taxon>Vertebrata</taxon>
        <taxon>Euteleostomi</taxon>
        <taxon>Actinopterygii</taxon>
        <taxon>Neopterygii</taxon>
        <taxon>Teleostei</taxon>
        <taxon>Neoteleostei</taxon>
        <taxon>Acanthomorphata</taxon>
        <taxon>Pelagiaria</taxon>
        <taxon>Scombriformes</taxon>
        <taxon>Scombridae</taxon>
        <taxon>Scomber</taxon>
    </lineage>
</organism>
<dbReference type="PROSITE" id="PS50041">
    <property type="entry name" value="C_TYPE_LECTIN_2"/>
    <property type="match status" value="1"/>
</dbReference>
<keyword evidence="3" id="KW-0472">Membrane</keyword>
<reference evidence="5 6" key="1">
    <citation type="submission" date="2024-01" db="EMBL/GenBank/DDBJ databases">
        <authorList>
            <person name="Alioto T."/>
            <person name="Alioto T."/>
            <person name="Gomez Garrido J."/>
        </authorList>
    </citation>
    <scope>NUCLEOTIDE SEQUENCE [LARGE SCALE GENOMIC DNA]</scope>
</reference>
<dbReference type="PROSITE" id="PS00615">
    <property type="entry name" value="C_TYPE_LECTIN_1"/>
    <property type="match status" value="1"/>
</dbReference>
<dbReference type="GO" id="GO:0030246">
    <property type="term" value="F:carbohydrate binding"/>
    <property type="evidence" value="ECO:0007669"/>
    <property type="project" value="UniProtKB-KW"/>
</dbReference>
<dbReference type="SUPFAM" id="SSF56436">
    <property type="entry name" value="C-type lectin-like"/>
    <property type="match status" value="1"/>
</dbReference>
<keyword evidence="3" id="KW-1133">Transmembrane helix</keyword>
<evidence type="ECO:0000256" key="1">
    <source>
        <dbReference type="ARBA" id="ARBA00022734"/>
    </source>
</evidence>
<name>A0AAV1PJQ9_SCOSC</name>
<evidence type="ECO:0000256" key="3">
    <source>
        <dbReference type="SAM" id="Phobius"/>
    </source>
</evidence>
<evidence type="ECO:0000313" key="5">
    <source>
        <dbReference type="EMBL" id="CAK6971660.1"/>
    </source>
</evidence>
<dbReference type="InterPro" id="IPR050111">
    <property type="entry name" value="C-type_lectin/snaclec_domain"/>
</dbReference>
<dbReference type="SMART" id="SM00034">
    <property type="entry name" value="CLECT"/>
    <property type="match status" value="1"/>
</dbReference>
<proteinExistence type="predicted"/>
<dbReference type="Gene3D" id="3.10.100.10">
    <property type="entry name" value="Mannose-Binding Protein A, subunit A"/>
    <property type="match status" value="1"/>
</dbReference>
<dbReference type="EMBL" id="CAWUFR010000182">
    <property type="protein sequence ID" value="CAK6971660.1"/>
    <property type="molecule type" value="Genomic_DNA"/>
</dbReference>
<keyword evidence="3" id="KW-0812">Transmembrane</keyword>
<dbReference type="PANTHER" id="PTHR22803">
    <property type="entry name" value="MANNOSE, PHOSPHOLIPASE, LECTIN RECEPTOR RELATED"/>
    <property type="match status" value="1"/>
</dbReference>
<dbReference type="InterPro" id="IPR016187">
    <property type="entry name" value="CTDL_fold"/>
</dbReference>
<protein>
    <submittedName>
        <fullName evidence="5">Uncharacterized protein LOC128366986</fullName>
    </submittedName>
</protein>
<feature type="transmembrane region" description="Helical" evidence="3">
    <location>
        <begin position="42"/>
        <end position="64"/>
    </location>
</feature>
<feature type="domain" description="C-type lectin" evidence="4">
    <location>
        <begin position="89"/>
        <end position="204"/>
    </location>
</feature>
<dbReference type="Pfam" id="PF00059">
    <property type="entry name" value="Lectin_C"/>
    <property type="match status" value="1"/>
</dbReference>
<dbReference type="InterPro" id="IPR016186">
    <property type="entry name" value="C-type_lectin-like/link_sf"/>
</dbReference>
<dbReference type="Proteomes" id="UP001314229">
    <property type="component" value="Unassembled WGS sequence"/>
</dbReference>
<dbReference type="InterPro" id="IPR033989">
    <property type="entry name" value="CD209-like_CTLD"/>
</dbReference>
<keyword evidence="2" id="KW-1015">Disulfide bond</keyword>
<evidence type="ECO:0000313" key="6">
    <source>
        <dbReference type="Proteomes" id="UP001314229"/>
    </source>
</evidence>
<sequence length="214" mass="23961">MAVFFNSSESEVSFEVGVYEEIPKPESKDTTADKASKPKLSYFRVVLVSFGLLCVLQAILNIALRLTMSQSTETGATEGESCPQDWLMFESSCYYISPQRKNWNDSRRYCLQNDADLVIINSTQEQAFLTGFAMAVWIGMTDRAKEGTWIWVNGKPVDRNGLQFAPGQPDDAYGGEDCGDLRTMKNFIGLNDSNCTVRAQWVCEKPLSESDDIL</sequence>
<evidence type="ECO:0000259" key="4">
    <source>
        <dbReference type="PROSITE" id="PS50041"/>
    </source>
</evidence>
<gene>
    <name evidence="5" type="ORF">FSCOSCO3_A037278</name>
</gene>
<comment type="caution">
    <text evidence="5">The sequence shown here is derived from an EMBL/GenBank/DDBJ whole genome shotgun (WGS) entry which is preliminary data.</text>
</comment>
<keyword evidence="6" id="KW-1185">Reference proteome</keyword>
<dbReference type="InterPro" id="IPR018378">
    <property type="entry name" value="C-type_lectin_CS"/>
</dbReference>
<evidence type="ECO:0000256" key="2">
    <source>
        <dbReference type="ARBA" id="ARBA00023157"/>
    </source>
</evidence>
<accession>A0AAV1PJQ9</accession>
<dbReference type="InterPro" id="IPR001304">
    <property type="entry name" value="C-type_lectin-like"/>
</dbReference>
<dbReference type="AlphaFoldDB" id="A0AAV1PJQ9"/>
<keyword evidence="1" id="KW-0430">Lectin</keyword>
<dbReference type="CDD" id="cd03590">
    <property type="entry name" value="CLECT_DC-SIGN_like"/>
    <property type="match status" value="1"/>
</dbReference>